<name>X1D0J0_9ZZZZ</name>
<sequence>MDGWDALSDEVKKQLLISAFWWIYNYPGVNIPKNSTNEKVKMAQIELAWWIYNYWAEYEKRQALIAGGVKKFTLSKWTEELNGQDLPLNILNILDDALENLGGYFPTVKRELEN</sequence>
<protein>
    <submittedName>
        <fullName evidence="1">Uncharacterized protein</fullName>
    </submittedName>
</protein>
<dbReference type="EMBL" id="BART01010715">
    <property type="protein sequence ID" value="GAG89961.1"/>
    <property type="molecule type" value="Genomic_DNA"/>
</dbReference>
<accession>X1D0J0</accession>
<organism evidence="1">
    <name type="scientific">marine sediment metagenome</name>
    <dbReference type="NCBI Taxonomy" id="412755"/>
    <lineage>
        <taxon>unclassified sequences</taxon>
        <taxon>metagenomes</taxon>
        <taxon>ecological metagenomes</taxon>
    </lineage>
</organism>
<comment type="caution">
    <text evidence="1">The sequence shown here is derived from an EMBL/GenBank/DDBJ whole genome shotgun (WGS) entry which is preliminary data.</text>
</comment>
<evidence type="ECO:0000313" key="1">
    <source>
        <dbReference type="EMBL" id="GAG89961.1"/>
    </source>
</evidence>
<dbReference type="AlphaFoldDB" id="X1D0J0"/>
<reference evidence="1" key="1">
    <citation type="journal article" date="2014" name="Front. Microbiol.">
        <title>High frequency of phylogenetically diverse reductive dehalogenase-homologous genes in deep subseafloor sedimentary metagenomes.</title>
        <authorList>
            <person name="Kawai M."/>
            <person name="Futagami T."/>
            <person name="Toyoda A."/>
            <person name="Takaki Y."/>
            <person name="Nishi S."/>
            <person name="Hori S."/>
            <person name="Arai W."/>
            <person name="Tsubouchi T."/>
            <person name="Morono Y."/>
            <person name="Uchiyama I."/>
            <person name="Ito T."/>
            <person name="Fujiyama A."/>
            <person name="Inagaki F."/>
            <person name="Takami H."/>
        </authorList>
    </citation>
    <scope>NUCLEOTIDE SEQUENCE</scope>
    <source>
        <strain evidence="1">Expedition CK06-06</strain>
    </source>
</reference>
<gene>
    <name evidence="1" type="ORF">S01H4_23168</name>
</gene>
<proteinExistence type="predicted"/>